<sequence>MLSSVPEFFPPTHRFFAKPFRQVSTFAPGGQTGLRPFSHSPFPFRQYLSKFSFFSSAFSQLCPQPFLVSIISHNRNPLTVRRCSVIIPIPSSKSFCNDVSS</sequence>
<reference evidence="1 2" key="1">
    <citation type="submission" date="2022-09" db="EMBL/GenBank/DDBJ databases">
        <authorList>
            <person name="Palmer J.M."/>
        </authorList>
    </citation>
    <scope>NUCLEOTIDE SEQUENCE [LARGE SCALE GENOMIC DNA]</scope>
    <source>
        <strain evidence="1 2">DSM 7382</strain>
    </source>
</reference>
<organism evidence="1 2">
    <name type="scientific">Cerrena zonata</name>
    <dbReference type="NCBI Taxonomy" id="2478898"/>
    <lineage>
        <taxon>Eukaryota</taxon>
        <taxon>Fungi</taxon>
        <taxon>Dikarya</taxon>
        <taxon>Basidiomycota</taxon>
        <taxon>Agaricomycotina</taxon>
        <taxon>Agaricomycetes</taxon>
        <taxon>Polyporales</taxon>
        <taxon>Cerrenaceae</taxon>
        <taxon>Cerrena</taxon>
    </lineage>
</organism>
<evidence type="ECO:0000313" key="2">
    <source>
        <dbReference type="Proteomes" id="UP001385951"/>
    </source>
</evidence>
<dbReference type="EMBL" id="JASBNA010000116">
    <property type="protein sequence ID" value="KAK7676456.1"/>
    <property type="molecule type" value="Genomic_DNA"/>
</dbReference>
<accession>A0AAW0FGS4</accession>
<gene>
    <name evidence="1" type="ORF">QCA50_020591</name>
</gene>
<dbReference type="AlphaFoldDB" id="A0AAW0FGS4"/>
<keyword evidence="2" id="KW-1185">Reference proteome</keyword>
<evidence type="ECO:0000313" key="1">
    <source>
        <dbReference type="EMBL" id="KAK7676456.1"/>
    </source>
</evidence>
<dbReference type="Proteomes" id="UP001385951">
    <property type="component" value="Unassembled WGS sequence"/>
</dbReference>
<protein>
    <submittedName>
        <fullName evidence="1">Uncharacterized protein</fullName>
    </submittedName>
</protein>
<comment type="caution">
    <text evidence="1">The sequence shown here is derived from an EMBL/GenBank/DDBJ whole genome shotgun (WGS) entry which is preliminary data.</text>
</comment>
<name>A0AAW0FGS4_9APHY</name>
<proteinExistence type="predicted"/>